<proteinExistence type="predicted"/>
<dbReference type="EMBL" id="CP063356">
    <property type="protein sequence ID" value="QOY37678.1"/>
    <property type="molecule type" value="Genomic_DNA"/>
</dbReference>
<evidence type="ECO:0000313" key="1">
    <source>
        <dbReference type="EMBL" id="QOY37678.1"/>
    </source>
</evidence>
<sequence length="55" mass="6517">MTVKEYFTQENLDKMGLNKKRLNALIIDCCKEVRSTCCKYKIKTELEELNVLVFK</sequence>
<reference evidence="1 2" key="1">
    <citation type="journal article" date="2017" name="Genome Announc.">
        <title>Draft Genome Sequences of Four Alkaliphilic Bacteria Belonging to the Anaerobacillus Genus.</title>
        <authorList>
            <person name="Bassil N.M."/>
            <person name="Lloyd J.R."/>
        </authorList>
    </citation>
    <scope>NUCLEOTIDE SEQUENCE [LARGE SCALE GENOMIC DNA]</scope>
    <source>
        <strain evidence="1 2">NB2006</strain>
    </source>
</reference>
<dbReference type="RefSeq" id="WP_159432573.1">
    <property type="nucleotide sequence ID" value="NZ_CP063356.2"/>
</dbReference>
<gene>
    <name evidence="1" type="ORF">AWH56_008895</name>
</gene>
<protein>
    <submittedName>
        <fullName evidence="1">Uncharacterized protein</fullName>
    </submittedName>
</protein>
<dbReference type="KEGG" id="aia:AWH56_008895"/>
<dbReference type="AlphaFoldDB" id="A0A7S7LAU7"/>
<reference evidence="1 2" key="2">
    <citation type="journal article" date="2019" name="Int. J. Syst. Evol. Microbiol.">
        <title>Anaerobacillus isosaccharinicus sp. nov., an alkaliphilic bacterium which degrades isosaccharinic acid.</title>
        <authorList>
            <person name="Bassil N.M."/>
            <person name="Lloyd J.R."/>
        </authorList>
    </citation>
    <scope>NUCLEOTIDE SEQUENCE [LARGE SCALE GENOMIC DNA]</scope>
    <source>
        <strain evidence="1 2">NB2006</strain>
    </source>
</reference>
<accession>A0A7S7LAU7</accession>
<organism evidence="1 2">
    <name type="scientific">Anaerobacillus isosaccharinicus</name>
    <dbReference type="NCBI Taxonomy" id="1532552"/>
    <lineage>
        <taxon>Bacteria</taxon>
        <taxon>Bacillati</taxon>
        <taxon>Bacillota</taxon>
        <taxon>Bacilli</taxon>
        <taxon>Bacillales</taxon>
        <taxon>Bacillaceae</taxon>
        <taxon>Anaerobacillus</taxon>
    </lineage>
</organism>
<dbReference type="Proteomes" id="UP000180175">
    <property type="component" value="Chromosome"/>
</dbReference>
<name>A0A7S7LAU7_9BACI</name>
<evidence type="ECO:0000313" key="2">
    <source>
        <dbReference type="Proteomes" id="UP000180175"/>
    </source>
</evidence>
<keyword evidence="2" id="KW-1185">Reference proteome</keyword>